<sequence>MADHSSKLHLVVDVCGNPIYVQLTGEQVHDSKVVNILIKSTTKKQTQTVVAGRGYDSSDIRACDFKQCAESVIPVKSNFKSNNDTLD</sequence>
<evidence type="ECO:0000259" key="1">
    <source>
        <dbReference type="Pfam" id="PF01609"/>
    </source>
</evidence>
<reference evidence="2" key="1">
    <citation type="submission" date="2006-03" db="EMBL/GenBank/DDBJ databases">
        <title>Complete sequence of Plasmid1 of Psychrobacter cryohalolentis K5.</title>
        <authorList>
            <consortium name="US DOE Joint Genome Institute"/>
            <person name="Copeland A."/>
            <person name="Lucas S."/>
            <person name="Lapidus A."/>
            <person name="Barry K."/>
            <person name="Detter J.C."/>
            <person name="Glavina del Rio T."/>
            <person name="Hammon N."/>
            <person name="Israni S."/>
            <person name="Dalin E."/>
            <person name="Tice H."/>
            <person name="Pitluck S."/>
            <person name="Brettin T."/>
            <person name="Bruce D."/>
            <person name="Han C."/>
            <person name="Tapia R."/>
            <person name="Sims D.R."/>
            <person name="Gilna P."/>
            <person name="Schmutz J."/>
            <person name="Larimer F."/>
            <person name="Land M."/>
            <person name="Hauser L."/>
            <person name="Kyrpides N."/>
            <person name="Kim E."/>
            <person name="Richardson P."/>
        </authorList>
    </citation>
    <scope>NUCLEOTIDE SEQUENCE [LARGE SCALE GENOMIC DNA]</scope>
    <source>
        <strain evidence="2">K5</strain>
        <plasmid evidence="2">1</plasmid>
    </source>
</reference>
<evidence type="ECO:0000313" key="2">
    <source>
        <dbReference type="EMBL" id="ABE76277.1"/>
    </source>
</evidence>
<evidence type="ECO:0000313" key="3">
    <source>
        <dbReference type="Proteomes" id="UP000002425"/>
    </source>
</evidence>
<dbReference type="EMBL" id="CP000324">
    <property type="protein sequence ID" value="ABE76277.1"/>
    <property type="molecule type" value="Genomic_DNA"/>
</dbReference>
<keyword evidence="2" id="KW-0614">Plasmid</keyword>
<dbReference type="AlphaFoldDB" id="Q1Q7R3"/>
<accession>Q1Q7R3</accession>
<dbReference type="GO" id="GO:0003677">
    <property type="term" value="F:DNA binding"/>
    <property type="evidence" value="ECO:0007669"/>
    <property type="project" value="InterPro"/>
</dbReference>
<keyword evidence="3" id="KW-1185">Reference proteome</keyword>
<geneLocation type="plasmid" evidence="2 3">
    <name>1</name>
</geneLocation>
<dbReference type="Proteomes" id="UP000002425">
    <property type="component" value="Plasmid 1"/>
</dbReference>
<dbReference type="Pfam" id="PF01609">
    <property type="entry name" value="DDE_Tnp_1"/>
    <property type="match status" value="1"/>
</dbReference>
<dbReference type="KEGG" id="pcr:Pcryo_2500"/>
<gene>
    <name evidence="2" type="ORF">Pcryo_2500</name>
</gene>
<feature type="domain" description="Transposase IS4-like" evidence="1">
    <location>
        <begin position="6"/>
        <end position="80"/>
    </location>
</feature>
<dbReference type="InterPro" id="IPR002559">
    <property type="entry name" value="Transposase_11"/>
</dbReference>
<dbReference type="GO" id="GO:0004803">
    <property type="term" value="F:transposase activity"/>
    <property type="evidence" value="ECO:0007669"/>
    <property type="project" value="InterPro"/>
</dbReference>
<dbReference type="GO" id="GO:0006313">
    <property type="term" value="P:DNA transposition"/>
    <property type="evidence" value="ECO:0007669"/>
    <property type="project" value="InterPro"/>
</dbReference>
<protein>
    <submittedName>
        <fullName evidence="2">Transposase</fullName>
    </submittedName>
</protein>
<dbReference type="HOGENOM" id="CLU_055261_9_0_6"/>
<name>Q1Q7R3_PSYCK</name>
<proteinExistence type="predicted"/>
<organism evidence="2 3">
    <name type="scientific">Psychrobacter cryohalolentis (strain ATCC BAA-1226 / DSM 17306 / VKM B-2378 / K5)</name>
    <dbReference type="NCBI Taxonomy" id="335284"/>
    <lineage>
        <taxon>Bacteria</taxon>
        <taxon>Pseudomonadati</taxon>
        <taxon>Pseudomonadota</taxon>
        <taxon>Gammaproteobacteria</taxon>
        <taxon>Moraxellales</taxon>
        <taxon>Moraxellaceae</taxon>
        <taxon>Psychrobacter</taxon>
    </lineage>
</organism>
<dbReference type="eggNOG" id="COG3293">
    <property type="taxonomic scope" value="Bacteria"/>
</dbReference>